<gene>
    <name evidence="6" type="ORF">GCM10007231_09120</name>
</gene>
<evidence type="ECO:0000256" key="2">
    <source>
        <dbReference type="ARBA" id="ARBA00022692"/>
    </source>
</evidence>
<feature type="transmembrane region" description="Helical" evidence="5">
    <location>
        <begin position="223"/>
        <end position="243"/>
    </location>
</feature>
<feature type="transmembrane region" description="Helical" evidence="5">
    <location>
        <begin position="59"/>
        <end position="81"/>
    </location>
</feature>
<keyword evidence="4 5" id="KW-0472">Membrane</keyword>
<evidence type="ECO:0000256" key="5">
    <source>
        <dbReference type="SAM" id="Phobius"/>
    </source>
</evidence>
<dbReference type="InterPro" id="IPR008217">
    <property type="entry name" value="Ccc1_fam"/>
</dbReference>
<keyword evidence="2 5" id="KW-0812">Transmembrane</keyword>
<accession>A0ABQ1Q4B1</accession>
<dbReference type="EMBL" id="BMCK01000001">
    <property type="protein sequence ID" value="GGD12335.1"/>
    <property type="molecule type" value="Genomic_DNA"/>
</dbReference>
<dbReference type="Pfam" id="PF01988">
    <property type="entry name" value="VIT1"/>
    <property type="match status" value="1"/>
</dbReference>
<feature type="transmembrane region" description="Helical" evidence="5">
    <location>
        <begin position="188"/>
        <end position="211"/>
    </location>
</feature>
<keyword evidence="3 5" id="KW-1133">Transmembrane helix</keyword>
<keyword evidence="7" id="KW-1185">Reference proteome</keyword>
<evidence type="ECO:0000313" key="7">
    <source>
        <dbReference type="Proteomes" id="UP000630594"/>
    </source>
</evidence>
<evidence type="ECO:0000256" key="3">
    <source>
        <dbReference type="ARBA" id="ARBA00022989"/>
    </source>
</evidence>
<dbReference type="Proteomes" id="UP000630594">
    <property type="component" value="Unassembled WGS sequence"/>
</dbReference>
<feature type="transmembrane region" description="Helical" evidence="5">
    <location>
        <begin position="28"/>
        <end position="53"/>
    </location>
</feature>
<organism evidence="6 7">
    <name type="scientific">Nocardioides daphniae</name>
    <dbReference type="NCBI Taxonomy" id="402297"/>
    <lineage>
        <taxon>Bacteria</taxon>
        <taxon>Bacillati</taxon>
        <taxon>Actinomycetota</taxon>
        <taxon>Actinomycetes</taxon>
        <taxon>Propionibacteriales</taxon>
        <taxon>Nocardioidaceae</taxon>
        <taxon>Nocardioides</taxon>
    </lineage>
</organism>
<evidence type="ECO:0000256" key="4">
    <source>
        <dbReference type="ARBA" id="ARBA00023136"/>
    </source>
</evidence>
<dbReference type="CDD" id="cd02432">
    <property type="entry name" value="Nodulin-21_like_1"/>
    <property type="match status" value="1"/>
</dbReference>
<protein>
    <submittedName>
        <fullName evidence="6">Membrane protein</fullName>
    </submittedName>
</protein>
<comment type="subcellular location">
    <subcellularLocation>
        <location evidence="1">Endomembrane system</location>
        <topology evidence="1">Multi-pass membrane protein</topology>
    </subcellularLocation>
</comment>
<feature type="transmembrane region" description="Helical" evidence="5">
    <location>
        <begin position="160"/>
        <end position="182"/>
    </location>
</feature>
<dbReference type="PANTHER" id="PTHR31851">
    <property type="entry name" value="FE(2+)/MN(2+) TRANSPORTER PCL1"/>
    <property type="match status" value="1"/>
</dbReference>
<sequence length="244" mass="25513">MSFDIGTDDDPQHFHDQMKGSVTGRLNWLRAAVLGANDGIISTAGVVMGVAGATTDESAILLAGVAALTAGAISMAAGEYVSVSTQRDSEKSILAMEKIELEQMPETERNELARMLRDKGLSEATAQQVATEMHEHDALAAHAEIEFGIDPDELTNPWHAAWASMVAFTLGALVPLLVLALLPASVRLPLTVVVVAVALAVTGAVSAHLGFSPKLRAVMRNVVGGLLAMGITYLVGMLFGVTVG</sequence>
<comment type="caution">
    <text evidence="6">The sequence shown here is derived from an EMBL/GenBank/DDBJ whole genome shotgun (WGS) entry which is preliminary data.</text>
</comment>
<name>A0ABQ1Q4B1_9ACTN</name>
<proteinExistence type="predicted"/>
<dbReference type="RefSeq" id="WP_229721408.1">
    <property type="nucleotide sequence ID" value="NZ_BMCK01000001.1"/>
</dbReference>
<evidence type="ECO:0000313" key="6">
    <source>
        <dbReference type="EMBL" id="GGD12335.1"/>
    </source>
</evidence>
<evidence type="ECO:0000256" key="1">
    <source>
        <dbReference type="ARBA" id="ARBA00004127"/>
    </source>
</evidence>
<reference evidence="7" key="1">
    <citation type="journal article" date="2019" name="Int. J. Syst. Evol. Microbiol.">
        <title>The Global Catalogue of Microorganisms (GCM) 10K type strain sequencing project: providing services to taxonomists for standard genome sequencing and annotation.</title>
        <authorList>
            <consortium name="The Broad Institute Genomics Platform"/>
            <consortium name="The Broad Institute Genome Sequencing Center for Infectious Disease"/>
            <person name="Wu L."/>
            <person name="Ma J."/>
        </authorList>
    </citation>
    <scope>NUCLEOTIDE SEQUENCE [LARGE SCALE GENOMIC DNA]</scope>
    <source>
        <strain evidence="7">CCM 7403</strain>
    </source>
</reference>